<comment type="caution">
    <text evidence="3">The sequence shown here is derived from an EMBL/GenBank/DDBJ whole genome shotgun (WGS) entry which is preliminary data.</text>
</comment>
<evidence type="ECO:0000313" key="4">
    <source>
        <dbReference type="Proteomes" id="UP000273611"/>
    </source>
</evidence>
<dbReference type="EMBL" id="RIBW01000004">
    <property type="protein sequence ID" value="RUM02033.1"/>
    <property type="molecule type" value="Genomic_DNA"/>
</dbReference>
<sequence length="1766" mass="193692">MLIMADSDAPRHADRDLMPSDFAHEIAGIATSQLEFALEGRRRKIKVYESLKNLNEVIGTQYGDRVLLELVQNGHDAHPANTVNGTGEIAVRLLISAEDRGELLVANRGQAFTRSNLDAVINIGTSDKRIGEVIGNKGLGFRSVEALTDEVRIFSSSPAGSRGRFDGYCFRFATQEEIEADLSTIGASPEDARYVAATVPRYLVPKPVSERLDALDALAAAGFATVVSLPLRSMDAVALAERQVNELLDPTAPVLLFLDRLAALDVEIAREGASVLHRRSIRSIEPIAEIASNACSLAKVTVDGSTYLIARSVLPKEPLLDAIRASLPAAPTLKRWLEWQGEAVVSVAVPLVGRGAAGRLYNFLPMIESATSPLAGHIDAPFFADIDRRSMKPSLPLNKHLLEAAATACAIAATEIVDRSLELPPTAVVDLAAWMWPHIPKLIAAFRNFERPLDETAIWPVVPGGASNWASFKTLHVWPEVKTGQMTTRRLAEVAEADIVADTLGADRVSRIKALAASVSSPLALSQEELCGWTEAVANWLARTRRASPTRWKTFLDDVHKVFDAAAIPLSSLEGRKILVDADGKLLAATAKGRDGMPPVFVRAKGGRGRRSEGPPSPPASLKRKFRFLSDAIALTEMTQRAFEKAGLLRGYDPLDVLLALKGALEPKASDLQRQEALLWSFKVWRGGGGKQIEEALRAADLSVPTLGGWSRARFALFSGAWTSLGRTVEQYLVEAAVVSPDCARARDRLLVGFGDLQRAAADDRREDWARFLALLGARDGLPPLASDIRRRGTPTGYWKAILSTVSAKQGFDSAWVARVGSTSFQNPNTEYDLSGEIWRLPGQTEHAELSIDARAALSDLIVIFLREHGDKYFQFSIVHHRHNNRVALPTPLAVFLGTAPWVASTKQDDIVFATPAASWSTTTARQPPPRFVPRFQSEVGARAALPAILFGQHIGLRDWSSRDNAAARLASLADSLEDLSAAERRDLRDQLRRAWSDVAEGKGALPATLSLVVERVGSLELCRPDPTDPPVVHITSERQGFAARALADRGEAVLDIGENDGAAIAELIQAMGGFRVQVADSSDVRLIVDGENFEPQSNDPSLVADALAWLVDAAVLAHEYLGDPLELRTIPPEELERRLRQIRLRRCASFALMIDGELAHARGDERAQPVAHLKLPTLVLVADTVIGLDLLCEAAPAITKLMGVRRNTLETMLERLERAGFGGDGRPTDAHYARAIKRDESIIRDHFAATRGGVEWRVRALLPVVAHLGGLERAADLEYLYDRVGPSLNLRAWITEQFDETIAERSLAAVEDTDNQGLIRRAMGFEFTAYAETLASLGYPPLNDENDFRRMFEVYLGELKPRLLDRVRRRFASVWAAGEDLAPYVAARRLDFVTFDPAWLRVLEALSREVVAARAEATATEFLGPDDPKIDLPLLERVAADNRKLVLAYHPDLAGLARAWCRKSGTAVPASIEAADPQSLVRTLDEAGLLDFEKLDSARLPKLYARVAAWPAGMPLSINLTQLGLTPDDLQRDAIEAREAKRKVEVARRTIPFAGEDLDAGAGDFVRRFEALAAAEIEKGDDWLTRSRAPRLRVQEQRVPGTPGRGGTGGGGGQSWRTQPPEAVKTAMGIASEWLAREYLRRRHPREMSDACWVSSNRISFCTGSAGDDSLGYDFRVVTERNEWLYEVKSAMDAGGEFELTARELEVAGSASLERKRRYRILYVPFVFDPAQWRVLPLSNPAAPITRDRFQVVRGGSVRYRFERQ</sequence>
<evidence type="ECO:0000259" key="2">
    <source>
        <dbReference type="Pfam" id="PF13020"/>
    </source>
</evidence>
<feature type="domain" description="Protein NO VEIN C-terminal" evidence="2">
    <location>
        <begin position="1670"/>
        <end position="1728"/>
    </location>
</feature>
<proteinExistence type="predicted"/>
<feature type="region of interest" description="Disordered" evidence="1">
    <location>
        <begin position="1598"/>
        <end position="1620"/>
    </location>
</feature>
<evidence type="ECO:0000256" key="1">
    <source>
        <dbReference type="SAM" id="MobiDB-lite"/>
    </source>
</evidence>
<protein>
    <submittedName>
        <fullName evidence="3">DUF3883 domain-containing protein</fullName>
    </submittedName>
</protein>
<feature type="compositionally biased region" description="Gly residues" evidence="1">
    <location>
        <begin position="1604"/>
        <end position="1615"/>
    </location>
</feature>
<dbReference type="Gene3D" id="3.30.565.10">
    <property type="entry name" value="Histidine kinase-like ATPase, C-terminal domain"/>
    <property type="match status" value="1"/>
</dbReference>
<dbReference type="InterPro" id="IPR024975">
    <property type="entry name" value="NOV_C"/>
</dbReference>
<dbReference type="SUPFAM" id="SSF55874">
    <property type="entry name" value="ATPase domain of HSP90 chaperone/DNA topoisomerase II/histidine kinase"/>
    <property type="match status" value="1"/>
</dbReference>
<evidence type="ECO:0000313" key="3">
    <source>
        <dbReference type="EMBL" id="RUM02033.1"/>
    </source>
</evidence>
<accession>A0A3S0SQC9</accession>
<reference evidence="3 4" key="1">
    <citation type="journal article" date="2015" name="Int. J. Syst. Evol. Microbiol.">
        <title>Rhizobium anhuiense sp. nov., isolated from effective nodules of Vicia faba and Pisum sativum.</title>
        <authorList>
            <person name="Zhang Y.J."/>
            <person name="Zheng W.T."/>
            <person name="Everall I."/>
            <person name="Young J.P."/>
            <person name="Zhang X.X."/>
            <person name="Tian C.F."/>
            <person name="Sui X.H."/>
            <person name="Wang E.T."/>
            <person name="Chen W.X."/>
        </authorList>
    </citation>
    <scope>NUCLEOTIDE SEQUENCE [LARGE SCALE GENOMIC DNA]</scope>
    <source>
        <strain evidence="3 4">CCBAU 23252</strain>
    </source>
</reference>
<name>A0A3S0SQC9_9HYPH</name>
<gene>
    <name evidence="3" type="ORF">EEQ99_13290</name>
</gene>
<organism evidence="3 4">
    <name type="scientific">Rhizobium anhuiense</name>
    <dbReference type="NCBI Taxonomy" id="1184720"/>
    <lineage>
        <taxon>Bacteria</taxon>
        <taxon>Pseudomonadati</taxon>
        <taxon>Pseudomonadota</taxon>
        <taxon>Alphaproteobacteria</taxon>
        <taxon>Hyphomicrobiales</taxon>
        <taxon>Rhizobiaceae</taxon>
        <taxon>Rhizobium/Agrobacterium group</taxon>
        <taxon>Rhizobium</taxon>
    </lineage>
</organism>
<dbReference type="Pfam" id="PF13020">
    <property type="entry name" value="NOV_C"/>
    <property type="match status" value="1"/>
</dbReference>
<dbReference type="Proteomes" id="UP000273611">
    <property type="component" value="Unassembled WGS sequence"/>
</dbReference>
<dbReference type="NCBIfam" id="NF047352">
    <property type="entry name" value="P_loop_sacsin"/>
    <property type="match status" value="1"/>
</dbReference>
<dbReference type="InterPro" id="IPR036890">
    <property type="entry name" value="HATPase_C_sf"/>
</dbReference>